<proteinExistence type="predicted"/>
<dbReference type="EMBL" id="JBAFSM010000013">
    <property type="protein sequence ID" value="MEG3437207.1"/>
    <property type="molecule type" value="Genomic_DNA"/>
</dbReference>
<sequence length="99" mass="10322">MRATESRPTSDAPRFPRDRVVPIAGASRGIGAATAKLLGQHGAAVGVNYHASEEAAGEVVRSIVDGGGRRPGRRARPATGRGNGTASDRYLRGDRYPSP</sequence>
<name>A0AAW9QHC5_9CHRO</name>
<protein>
    <submittedName>
        <fullName evidence="2">Uncharacterized protein</fullName>
    </submittedName>
</protein>
<dbReference type="Gene3D" id="3.40.50.720">
    <property type="entry name" value="NAD(P)-binding Rossmann-like Domain"/>
    <property type="match status" value="1"/>
</dbReference>
<comment type="caution">
    <text evidence="2">The sequence shown here is derived from an EMBL/GenBank/DDBJ whole genome shotgun (WGS) entry which is preliminary data.</text>
</comment>
<dbReference type="SUPFAM" id="SSF51735">
    <property type="entry name" value="NAD(P)-binding Rossmann-fold domains"/>
    <property type="match status" value="1"/>
</dbReference>
<reference evidence="2 3" key="1">
    <citation type="submission" date="2024-01" db="EMBL/GenBank/DDBJ databases">
        <title>Genomic insights into the taxonomy and metabolism of the cyanobacterium Pannus brasiliensis CCIBt3594.</title>
        <authorList>
            <person name="Machado M."/>
            <person name="Botero N.B."/>
            <person name="Andreote A.P.D."/>
            <person name="Feitosa A.M.T."/>
            <person name="Popin R."/>
            <person name="Sivonen K."/>
            <person name="Fiore M.F."/>
        </authorList>
    </citation>
    <scope>NUCLEOTIDE SEQUENCE [LARGE SCALE GENOMIC DNA]</scope>
    <source>
        <strain evidence="2 3">CCIBt3594</strain>
    </source>
</reference>
<dbReference type="Proteomes" id="UP001328733">
    <property type="component" value="Unassembled WGS sequence"/>
</dbReference>
<evidence type="ECO:0000313" key="3">
    <source>
        <dbReference type="Proteomes" id="UP001328733"/>
    </source>
</evidence>
<feature type="region of interest" description="Disordered" evidence="1">
    <location>
        <begin position="1"/>
        <end position="20"/>
    </location>
</feature>
<dbReference type="AlphaFoldDB" id="A0AAW9QHC5"/>
<evidence type="ECO:0000256" key="1">
    <source>
        <dbReference type="SAM" id="MobiDB-lite"/>
    </source>
</evidence>
<feature type="compositionally biased region" description="Basic and acidic residues" evidence="1">
    <location>
        <begin position="89"/>
        <end position="99"/>
    </location>
</feature>
<evidence type="ECO:0000313" key="2">
    <source>
        <dbReference type="EMBL" id="MEG3437207.1"/>
    </source>
</evidence>
<gene>
    <name evidence="2" type="ORF">V0288_08760</name>
</gene>
<feature type="region of interest" description="Disordered" evidence="1">
    <location>
        <begin position="60"/>
        <end position="99"/>
    </location>
</feature>
<accession>A0AAW9QHC5</accession>
<dbReference type="RefSeq" id="WP_332864691.1">
    <property type="nucleotide sequence ID" value="NZ_JBAFSM010000013.1"/>
</dbReference>
<organism evidence="2 3">
    <name type="scientific">Pannus brasiliensis CCIBt3594</name>
    <dbReference type="NCBI Taxonomy" id="1427578"/>
    <lineage>
        <taxon>Bacteria</taxon>
        <taxon>Bacillati</taxon>
        <taxon>Cyanobacteriota</taxon>
        <taxon>Cyanophyceae</taxon>
        <taxon>Oscillatoriophycideae</taxon>
        <taxon>Chroococcales</taxon>
        <taxon>Microcystaceae</taxon>
        <taxon>Pannus</taxon>
    </lineage>
</organism>
<keyword evidence="3" id="KW-1185">Reference proteome</keyword>
<dbReference type="InterPro" id="IPR036291">
    <property type="entry name" value="NAD(P)-bd_dom_sf"/>
</dbReference>